<dbReference type="InterPro" id="IPR001254">
    <property type="entry name" value="Trypsin_dom"/>
</dbReference>
<proteinExistence type="predicted"/>
<dbReference type="InterPro" id="IPR050850">
    <property type="entry name" value="Peptidase_S1_Elastase_sf"/>
</dbReference>
<evidence type="ECO:0000259" key="9">
    <source>
        <dbReference type="PROSITE" id="PS50240"/>
    </source>
</evidence>
<dbReference type="PANTHER" id="PTHR24257:SF15">
    <property type="entry name" value="MYELOBLASTIN"/>
    <property type="match status" value="1"/>
</dbReference>
<dbReference type="Gene3D" id="2.40.10.10">
    <property type="entry name" value="Trypsin-like serine proteases"/>
    <property type="match status" value="6"/>
</dbReference>
<name>A0A8J6AI59_GALPY</name>
<dbReference type="InterPro" id="IPR043504">
    <property type="entry name" value="Peptidase_S1_PA_chymotrypsin"/>
</dbReference>
<dbReference type="EMBL" id="JAGFMF010011614">
    <property type="protein sequence ID" value="KAG8519222.1"/>
    <property type="molecule type" value="Genomic_DNA"/>
</dbReference>
<evidence type="ECO:0000313" key="11">
    <source>
        <dbReference type="Proteomes" id="UP000700334"/>
    </source>
</evidence>
<evidence type="ECO:0000256" key="2">
    <source>
        <dbReference type="ARBA" id="ARBA00022729"/>
    </source>
</evidence>
<organism evidence="10 11">
    <name type="scientific">Galemys pyrenaicus</name>
    <name type="common">Iberian desman</name>
    <name type="synonym">Pyrenean desman</name>
    <dbReference type="NCBI Taxonomy" id="202257"/>
    <lineage>
        <taxon>Eukaryota</taxon>
        <taxon>Metazoa</taxon>
        <taxon>Chordata</taxon>
        <taxon>Craniata</taxon>
        <taxon>Vertebrata</taxon>
        <taxon>Euteleostomi</taxon>
        <taxon>Mammalia</taxon>
        <taxon>Eutheria</taxon>
        <taxon>Laurasiatheria</taxon>
        <taxon>Eulipotyphla</taxon>
        <taxon>Talpidae</taxon>
        <taxon>Galemys</taxon>
    </lineage>
</organism>
<dbReference type="Pfam" id="PF00089">
    <property type="entry name" value="Trypsin"/>
    <property type="match status" value="4"/>
</dbReference>
<dbReference type="FunFam" id="2.40.10.10:FF:000052">
    <property type="entry name" value="Neutrophil elastase"/>
    <property type="match status" value="2"/>
</dbReference>
<keyword evidence="4 7" id="KW-0720">Serine protease</keyword>
<dbReference type="PROSITE" id="PS50240">
    <property type="entry name" value="TRYPSIN_DOM"/>
    <property type="match status" value="3"/>
</dbReference>
<sequence>MGLEARESQPWHTRATPPALPSAPSCCPMGSASRETCRRQGQQLSGCSLSTAGPPTGRASPAPPSTPCRQGWAWCPGLGGGHGAAGPWHTQLDGTVAAPSAGAARAVQIVGGREAQPHSRPYIASLQLRVIPGSHFCGGTLIHPSFVLTAAHCLRNVDPTAVSVVLGAHDLQNAEPTQQRFSIARLFENNYDPQLHLNDVLILELDRPANLNAQVAVAPLPEQGQLLPHGTQCLAMGWGRLGTRAPIPRVLQELNVTVVTFLCRPLNVCTFVPRQKAGICFGDSGGPLICDGVLHAVDSFIVRECATGQFPDFFARVSLYVDWIRSVLRQGVGPAPHPAAEADKSGSGDAGPETQELRLTMSCDPRPSHPALAPLLLAMLLGGPALASEIVGGRPARPHAWPFMVSLQRRGGHFCGATLIAPNFVMSAAHCVDGFNFRSVQVVLGAHNLGRRESTRQTFAIQRIFENGFDPSSLQNDIVILQLNGSATINANVQVARLPAQGQRVEAGTRCLAMGWGRLGTNRPQPRVLQQLNVMVVTSLCRPSNVCTLVPRRRAGICFGDSGGPLVCNGLVHGIDSFIRGGCGSGSTPTGSTPSSAAEMSAPPSTLGALQAGRSKKGCPGTMAHCVLRVTALVLLGAAACAAQPRGRILGGREAPSHARPYMASVQLNGRHVCGGFLLAEQWVLSAAHCLEEMAEGKAQVLLGAHSLSQPEPSKRLYDVLRAVPHPDSRPDTIDHDLLLLQLSEKAALGPAVQPLPWQRQDRDVPAGTLCDVAGWGVVSHTGRRPDRLQHLQLRVLDRAVCNRRAFHDGAITERMMCGESNRKDSCRVRAGRGLRDGPVRVALTVPAARPAQGDSGGPLVCGGVAEGVVTTGSRVCGNPKKPGIYTRLASYAAWIDGVMAEGAPA</sequence>
<dbReference type="Proteomes" id="UP000700334">
    <property type="component" value="Unassembled WGS sequence"/>
</dbReference>
<feature type="domain" description="Peptidase S1" evidence="9">
    <location>
        <begin position="109"/>
        <end position="329"/>
    </location>
</feature>
<reference evidence="10" key="1">
    <citation type="journal article" date="2021" name="Evol. Appl.">
        <title>The genome of the Pyrenean desman and the effects of bottlenecks and inbreeding on the genomic landscape of an endangered species.</title>
        <authorList>
            <person name="Escoda L."/>
            <person name="Castresana J."/>
        </authorList>
    </citation>
    <scope>NUCLEOTIDE SEQUENCE</scope>
    <source>
        <strain evidence="10">IBE-C5619</strain>
    </source>
</reference>
<dbReference type="FunFam" id="2.40.10.10:FF:000274">
    <property type="match status" value="1"/>
</dbReference>
<dbReference type="PANTHER" id="PTHR24257">
    <property type="entry name" value="CHYMOTRYPSIN-LIKE ELASTASE FAMILY MEMBER"/>
    <property type="match status" value="1"/>
</dbReference>
<evidence type="ECO:0000256" key="5">
    <source>
        <dbReference type="ARBA" id="ARBA00023157"/>
    </source>
</evidence>
<keyword evidence="3 7" id="KW-0378">Hydrolase</keyword>
<dbReference type="FunFam" id="2.40.10.10:FF:000068">
    <property type="entry name" value="transmembrane protease serine 2"/>
    <property type="match status" value="1"/>
</dbReference>
<feature type="domain" description="Peptidase S1" evidence="9">
    <location>
        <begin position="390"/>
        <end position="589"/>
    </location>
</feature>
<dbReference type="PROSITE" id="PS00134">
    <property type="entry name" value="TRYPSIN_HIS"/>
    <property type="match status" value="2"/>
</dbReference>
<dbReference type="InterPro" id="IPR001314">
    <property type="entry name" value="Peptidase_S1A"/>
</dbReference>
<keyword evidence="5" id="KW-1015">Disulfide bond</keyword>
<dbReference type="SMART" id="SM00020">
    <property type="entry name" value="Tryp_SPc"/>
    <property type="match status" value="3"/>
</dbReference>
<dbReference type="FunFam" id="2.40.10.10:FF:000005">
    <property type="entry name" value="Serine protease 37"/>
    <property type="match status" value="1"/>
</dbReference>
<dbReference type="GO" id="GO:0005737">
    <property type="term" value="C:cytoplasm"/>
    <property type="evidence" value="ECO:0007669"/>
    <property type="project" value="UniProtKB-ARBA"/>
</dbReference>
<evidence type="ECO:0000256" key="8">
    <source>
        <dbReference type="SAM" id="MobiDB-lite"/>
    </source>
</evidence>
<feature type="compositionally biased region" description="Polar residues" evidence="8">
    <location>
        <begin position="39"/>
        <end position="53"/>
    </location>
</feature>
<keyword evidence="11" id="KW-1185">Reference proteome</keyword>
<evidence type="ECO:0000256" key="1">
    <source>
        <dbReference type="ARBA" id="ARBA00022670"/>
    </source>
</evidence>
<dbReference type="OrthoDB" id="8440449at2759"/>
<dbReference type="CDD" id="cd00190">
    <property type="entry name" value="Tryp_SPc"/>
    <property type="match status" value="3"/>
</dbReference>
<evidence type="ECO:0000313" key="10">
    <source>
        <dbReference type="EMBL" id="KAG8519222.1"/>
    </source>
</evidence>
<feature type="region of interest" description="Disordered" evidence="8">
    <location>
        <begin position="1"/>
        <end position="66"/>
    </location>
</feature>
<comment type="caution">
    <text evidence="10">The sequence shown here is derived from an EMBL/GenBank/DDBJ whole genome shotgun (WGS) entry which is preliminary data.</text>
</comment>
<dbReference type="PRINTS" id="PR00722">
    <property type="entry name" value="CHYMOTRYPSIN"/>
</dbReference>
<dbReference type="InterPro" id="IPR033116">
    <property type="entry name" value="TRYPSIN_SER"/>
</dbReference>
<evidence type="ECO:0000256" key="6">
    <source>
        <dbReference type="ARBA" id="ARBA00023180"/>
    </source>
</evidence>
<dbReference type="InterPro" id="IPR018114">
    <property type="entry name" value="TRYPSIN_HIS"/>
</dbReference>
<dbReference type="AlphaFoldDB" id="A0A8J6AI59"/>
<gene>
    <name evidence="10" type="ORF">J0S82_006048</name>
</gene>
<protein>
    <submittedName>
        <fullName evidence="10">Complement factor D</fullName>
    </submittedName>
</protein>
<feature type="region of interest" description="Disordered" evidence="8">
    <location>
        <begin position="585"/>
        <end position="613"/>
    </location>
</feature>
<feature type="domain" description="Peptidase S1" evidence="9">
    <location>
        <begin position="649"/>
        <end position="901"/>
    </location>
</feature>
<dbReference type="GO" id="GO:0006508">
    <property type="term" value="P:proteolysis"/>
    <property type="evidence" value="ECO:0007669"/>
    <property type="project" value="UniProtKB-KW"/>
</dbReference>
<feature type="region of interest" description="Disordered" evidence="8">
    <location>
        <begin position="335"/>
        <end position="354"/>
    </location>
</feature>
<dbReference type="GO" id="GO:0004252">
    <property type="term" value="F:serine-type endopeptidase activity"/>
    <property type="evidence" value="ECO:0007669"/>
    <property type="project" value="InterPro"/>
</dbReference>
<keyword evidence="6" id="KW-0325">Glycoprotein</keyword>
<evidence type="ECO:0000256" key="3">
    <source>
        <dbReference type="ARBA" id="ARBA00022801"/>
    </source>
</evidence>
<dbReference type="SUPFAM" id="SSF50494">
    <property type="entry name" value="Trypsin-like serine proteases"/>
    <property type="match status" value="3"/>
</dbReference>
<feature type="compositionally biased region" description="Low complexity" evidence="8">
    <location>
        <begin position="586"/>
        <end position="605"/>
    </location>
</feature>
<accession>A0A8J6AI59</accession>
<keyword evidence="1 7" id="KW-0645">Protease</keyword>
<dbReference type="PROSITE" id="PS00135">
    <property type="entry name" value="TRYPSIN_SER"/>
    <property type="match status" value="1"/>
</dbReference>
<keyword evidence="2" id="KW-0732">Signal</keyword>
<evidence type="ECO:0000256" key="7">
    <source>
        <dbReference type="RuleBase" id="RU363034"/>
    </source>
</evidence>
<dbReference type="InterPro" id="IPR009003">
    <property type="entry name" value="Peptidase_S1_PA"/>
</dbReference>
<evidence type="ECO:0000256" key="4">
    <source>
        <dbReference type="ARBA" id="ARBA00022825"/>
    </source>
</evidence>
<dbReference type="GO" id="GO:0005615">
    <property type="term" value="C:extracellular space"/>
    <property type="evidence" value="ECO:0007669"/>
    <property type="project" value="TreeGrafter"/>
</dbReference>